<evidence type="ECO:0000313" key="12">
    <source>
        <dbReference type="Proteomes" id="UP000663879"/>
    </source>
</evidence>
<dbReference type="GO" id="GO:0000796">
    <property type="term" value="C:condensin complex"/>
    <property type="evidence" value="ECO:0007669"/>
    <property type="project" value="InterPro"/>
</dbReference>
<dbReference type="Proteomes" id="UP000663879">
    <property type="component" value="Unassembled WGS sequence"/>
</dbReference>
<keyword evidence="5" id="KW-0158">Chromosome</keyword>
<comment type="caution">
    <text evidence="11">The sequence shown here is derived from an EMBL/GenBank/DDBJ whole genome shotgun (WGS) entry which is preliminary data.</text>
</comment>
<keyword evidence="10" id="KW-0131">Cell cycle</keyword>
<dbReference type="GO" id="GO:0003682">
    <property type="term" value="F:chromatin binding"/>
    <property type="evidence" value="ECO:0007669"/>
    <property type="project" value="TreeGrafter"/>
</dbReference>
<evidence type="ECO:0000256" key="5">
    <source>
        <dbReference type="ARBA" id="ARBA00022454"/>
    </source>
</evidence>
<evidence type="ECO:0000313" key="11">
    <source>
        <dbReference type="EMBL" id="CAF1067364.1"/>
    </source>
</evidence>
<comment type="similarity">
    <text evidence="3">Belongs to the CND2 (condensin subunit 2) family.</text>
</comment>
<evidence type="ECO:0000256" key="7">
    <source>
        <dbReference type="ARBA" id="ARBA00022618"/>
    </source>
</evidence>
<keyword evidence="6" id="KW-0963">Cytoplasm</keyword>
<gene>
    <name evidence="11" type="ORF">OXX778_LOCUS19564</name>
</gene>
<dbReference type="PANTHER" id="PTHR13108">
    <property type="entry name" value="CONDENSIN COMPLEX SUBUNIT 2"/>
    <property type="match status" value="1"/>
</dbReference>
<accession>A0A814LMW5</accession>
<name>A0A814LMW5_9BILA</name>
<dbReference type="GO" id="GO:0007076">
    <property type="term" value="P:mitotic chromosome condensation"/>
    <property type="evidence" value="ECO:0007669"/>
    <property type="project" value="InterPro"/>
</dbReference>
<evidence type="ECO:0000256" key="8">
    <source>
        <dbReference type="ARBA" id="ARBA00022776"/>
    </source>
</evidence>
<reference evidence="11" key="1">
    <citation type="submission" date="2021-02" db="EMBL/GenBank/DDBJ databases">
        <authorList>
            <person name="Nowell W R."/>
        </authorList>
    </citation>
    <scope>NUCLEOTIDE SEQUENCE</scope>
    <source>
        <strain evidence="11">Ploen Becks lab</strain>
    </source>
</reference>
<evidence type="ECO:0000256" key="6">
    <source>
        <dbReference type="ARBA" id="ARBA00022490"/>
    </source>
</evidence>
<dbReference type="GO" id="GO:0051301">
    <property type="term" value="P:cell division"/>
    <property type="evidence" value="ECO:0007669"/>
    <property type="project" value="UniProtKB-KW"/>
</dbReference>
<organism evidence="11 12">
    <name type="scientific">Brachionus calyciflorus</name>
    <dbReference type="NCBI Taxonomy" id="104777"/>
    <lineage>
        <taxon>Eukaryota</taxon>
        <taxon>Metazoa</taxon>
        <taxon>Spiralia</taxon>
        <taxon>Gnathifera</taxon>
        <taxon>Rotifera</taxon>
        <taxon>Eurotatoria</taxon>
        <taxon>Monogononta</taxon>
        <taxon>Pseudotrocha</taxon>
        <taxon>Ploima</taxon>
        <taxon>Brachionidae</taxon>
        <taxon>Brachionus</taxon>
    </lineage>
</organism>
<dbReference type="AlphaFoldDB" id="A0A814LMW5"/>
<keyword evidence="9" id="KW-0226">DNA condensation</keyword>
<dbReference type="EMBL" id="CAJNOC010005995">
    <property type="protein sequence ID" value="CAF1067364.1"/>
    <property type="molecule type" value="Genomic_DNA"/>
</dbReference>
<dbReference type="GO" id="GO:0005737">
    <property type="term" value="C:cytoplasm"/>
    <property type="evidence" value="ECO:0007669"/>
    <property type="project" value="UniProtKB-SubCell"/>
</dbReference>
<evidence type="ECO:0000256" key="9">
    <source>
        <dbReference type="ARBA" id="ARBA00023067"/>
    </source>
</evidence>
<comment type="subcellular location">
    <subcellularLocation>
        <location evidence="1">Chromosome</location>
    </subcellularLocation>
    <subcellularLocation>
        <location evidence="2">Cytoplasm</location>
    </subcellularLocation>
</comment>
<keyword evidence="8" id="KW-0498">Mitosis</keyword>
<protein>
    <recommendedName>
        <fullName evidence="4">Condensin complex subunit 2</fullName>
    </recommendedName>
</protein>
<proteinExistence type="inferred from homology"/>
<keyword evidence="7" id="KW-0132">Cell division</keyword>
<evidence type="ECO:0000256" key="2">
    <source>
        <dbReference type="ARBA" id="ARBA00004496"/>
    </source>
</evidence>
<dbReference type="Pfam" id="PF05786">
    <property type="entry name" value="Cnd2"/>
    <property type="match status" value="1"/>
</dbReference>
<evidence type="ECO:0000256" key="4">
    <source>
        <dbReference type="ARBA" id="ARBA00016065"/>
    </source>
</evidence>
<evidence type="ECO:0000256" key="3">
    <source>
        <dbReference type="ARBA" id="ARBA00009471"/>
    </source>
</evidence>
<evidence type="ECO:0000256" key="10">
    <source>
        <dbReference type="ARBA" id="ARBA00023306"/>
    </source>
</evidence>
<keyword evidence="12" id="KW-1185">Reference proteome</keyword>
<dbReference type="OrthoDB" id="362021at2759"/>
<dbReference type="PANTHER" id="PTHR13108:SF9">
    <property type="entry name" value="CONDENSIN COMPLEX SUBUNIT 2"/>
    <property type="match status" value="1"/>
</dbReference>
<sequence length="169" mass="19081">MNSNLKEKTLNGENSTQNDYYQDITKKMSPNSESFDITVLKYSTPIANQLVNETQKDSPTFSLENLHSKKIKISDGEDIYCYLKSEINTLFTSPCQCKINAINEFQLKLIDYMPDIVLNKEIGGGVTYFQVVGCTIDVGTKIYAAKVDALHQNTYQMLNGIRRTAIAMK</sequence>
<evidence type="ECO:0000256" key="1">
    <source>
        <dbReference type="ARBA" id="ARBA00004286"/>
    </source>
</evidence>
<dbReference type="InterPro" id="IPR022816">
    <property type="entry name" value="Condensin_barren_su2"/>
</dbReference>